<keyword evidence="8" id="KW-1185">Reference proteome</keyword>
<evidence type="ECO:0000256" key="2">
    <source>
        <dbReference type="ARBA" id="ARBA00022771"/>
    </source>
</evidence>
<evidence type="ECO:0000313" key="7">
    <source>
        <dbReference type="EMBL" id="RMZ96559.1"/>
    </source>
</evidence>
<keyword evidence="3" id="KW-0862">Zinc</keyword>
<evidence type="ECO:0000256" key="3">
    <source>
        <dbReference type="ARBA" id="ARBA00022833"/>
    </source>
</evidence>
<evidence type="ECO:0000256" key="4">
    <source>
        <dbReference type="PROSITE-ProRule" id="PRU00175"/>
    </source>
</evidence>
<dbReference type="Gene3D" id="3.30.40.10">
    <property type="entry name" value="Zinc/RING finger domain, C3HC4 (zinc finger)"/>
    <property type="match status" value="1"/>
</dbReference>
<keyword evidence="7" id="KW-0436">Ligase</keyword>
<keyword evidence="2 4" id="KW-0863">Zinc-finger</keyword>
<dbReference type="AlphaFoldDB" id="A0A3M7PC62"/>
<evidence type="ECO:0000256" key="5">
    <source>
        <dbReference type="SAM" id="Coils"/>
    </source>
</evidence>
<dbReference type="Pfam" id="PF13639">
    <property type="entry name" value="zf-RING_2"/>
    <property type="match status" value="1"/>
</dbReference>
<protein>
    <submittedName>
        <fullName evidence="7">E3 ubiquitin-ligase RNF4 isoform X1</fullName>
    </submittedName>
</protein>
<dbReference type="InterPro" id="IPR017907">
    <property type="entry name" value="Znf_RING_CS"/>
</dbReference>
<proteinExistence type="predicted"/>
<dbReference type="PROSITE" id="PS50089">
    <property type="entry name" value="ZF_RING_2"/>
    <property type="match status" value="1"/>
</dbReference>
<dbReference type="PROSITE" id="PS00518">
    <property type="entry name" value="ZF_RING_1"/>
    <property type="match status" value="1"/>
</dbReference>
<dbReference type="OrthoDB" id="6105938at2759"/>
<dbReference type="SMART" id="SM00184">
    <property type="entry name" value="RING"/>
    <property type="match status" value="1"/>
</dbReference>
<dbReference type="InterPro" id="IPR001841">
    <property type="entry name" value="Znf_RING"/>
</dbReference>
<organism evidence="7 8">
    <name type="scientific">Brachionus plicatilis</name>
    <name type="common">Marine rotifer</name>
    <name type="synonym">Brachionus muelleri</name>
    <dbReference type="NCBI Taxonomy" id="10195"/>
    <lineage>
        <taxon>Eukaryota</taxon>
        <taxon>Metazoa</taxon>
        <taxon>Spiralia</taxon>
        <taxon>Gnathifera</taxon>
        <taxon>Rotifera</taxon>
        <taxon>Eurotatoria</taxon>
        <taxon>Monogononta</taxon>
        <taxon>Pseudotrocha</taxon>
        <taxon>Ploima</taxon>
        <taxon>Brachionidae</taxon>
        <taxon>Brachionus</taxon>
    </lineage>
</organism>
<reference evidence="7 8" key="1">
    <citation type="journal article" date="2018" name="Sci. Rep.">
        <title>Genomic signatures of local adaptation to the degree of environmental predictability in rotifers.</title>
        <authorList>
            <person name="Franch-Gras L."/>
            <person name="Hahn C."/>
            <person name="Garcia-Roger E.M."/>
            <person name="Carmona M.J."/>
            <person name="Serra M."/>
            <person name="Gomez A."/>
        </authorList>
    </citation>
    <scope>NUCLEOTIDE SEQUENCE [LARGE SCALE GENOMIC DNA]</scope>
    <source>
        <strain evidence="7">HYR1</strain>
    </source>
</reference>
<dbReference type="GO" id="GO:0008270">
    <property type="term" value="F:zinc ion binding"/>
    <property type="evidence" value="ECO:0007669"/>
    <property type="project" value="UniProtKB-KW"/>
</dbReference>
<dbReference type="EMBL" id="REGN01012079">
    <property type="protein sequence ID" value="RMZ96559.1"/>
    <property type="molecule type" value="Genomic_DNA"/>
</dbReference>
<feature type="coiled-coil region" evidence="5">
    <location>
        <begin position="35"/>
        <end position="107"/>
    </location>
</feature>
<keyword evidence="5" id="KW-0175">Coiled coil</keyword>
<dbReference type="GO" id="GO:0016874">
    <property type="term" value="F:ligase activity"/>
    <property type="evidence" value="ECO:0007669"/>
    <property type="project" value="UniProtKB-KW"/>
</dbReference>
<feature type="domain" description="RING-type" evidence="6">
    <location>
        <begin position="162"/>
        <end position="208"/>
    </location>
</feature>
<dbReference type="Proteomes" id="UP000276133">
    <property type="component" value="Unassembled WGS sequence"/>
</dbReference>
<evidence type="ECO:0000256" key="1">
    <source>
        <dbReference type="ARBA" id="ARBA00022723"/>
    </source>
</evidence>
<keyword evidence="1" id="KW-0479">Metal-binding</keyword>
<evidence type="ECO:0000259" key="6">
    <source>
        <dbReference type="PROSITE" id="PS50089"/>
    </source>
</evidence>
<sequence>SIPETNIWFEINPRPTTINHHRQEESVTPKVSRLMEELCEEKRKLEQSTKQCQQQRLEAEAANQRASNAEAELAESRQLINDLQNQVSRLELNQQQLQVQLNNSRDLVRDLLTEQGNQRWPSQVQRQVTGSQQTVQISNFVSIRQLSRSPTTKAHRFLGGPCPVCLEQFENCPSIVSTQCGHLMCEDCMYGYVRNSDRDVRERCPVCRSQLAQNYYHKVLYN</sequence>
<name>A0A3M7PC62_BRAPC</name>
<dbReference type="InterPro" id="IPR013083">
    <property type="entry name" value="Znf_RING/FYVE/PHD"/>
</dbReference>
<comment type="caution">
    <text evidence="7">The sequence shown here is derived from an EMBL/GenBank/DDBJ whole genome shotgun (WGS) entry which is preliminary data.</text>
</comment>
<dbReference type="SUPFAM" id="SSF57850">
    <property type="entry name" value="RING/U-box"/>
    <property type="match status" value="1"/>
</dbReference>
<feature type="non-terminal residue" evidence="7">
    <location>
        <position position="1"/>
    </location>
</feature>
<evidence type="ECO:0000313" key="8">
    <source>
        <dbReference type="Proteomes" id="UP000276133"/>
    </source>
</evidence>
<gene>
    <name evidence="7" type="ORF">BpHYR1_034167</name>
</gene>
<accession>A0A3M7PC62</accession>